<organism evidence="1 2">
    <name type="scientific">Candidatus Faecalibacterium intestinigallinarum</name>
    <dbReference type="NCBI Taxonomy" id="2838581"/>
    <lineage>
        <taxon>Bacteria</taxon>
        <taxon>Bacillati</taxon>
        <taxon>Bacillota</taxon>
        <taxon>Clostridia</taxon>
        <taxon>Eubacteriales</taxon>
        <taxon>Oscillospiraceae</taxon>
        <taxon>Faecalibacterium</taxon>
    </lineage>
</organism>
<sequence>MYILKNTPSAEGQYEAIQQTTQPMPPPGYLWWPDSLDRAVFDQYEGFILPTIKRGTVASYEANAEAYEAWKAEQPEPEPEPTDTEVLNTLLGVME</sequence>
<evidence type="ECO:0000313" key="1">
    <source>
        <dbReference type="EMBL" id="HIW08376.1"/>
    </source>
</evidence>
<dbReference type="EMBL" id="DXHQ01000037">
    <property type="protein sequence ID" value="HIW08376.1"/>
    <property type="molecule type" value="Genomic_DNA"/>
</dbReference>
<dbReference type="AlphaFoldDB" id="A0A9D1Q8X2"/>
<reference evidence="1" key="1">
    <citation type="journal article" date="2021" name="PeerJ">
        <title>Extensive microbial diversity within the chicken gut microbiome revealed by metagenomics and culture.</title>
        <authorList>
            <person name="Gilroy R."/>
            <person name="Ravi A."/>
            <person name="Getino M."/>
            <person name="Pursley I."/>
            <person name="Horton D.L."/>
            <person name="Alikhan N.F."/>
            <person name="Baker D."/>
            <person name="Gharbi K."/>
            <person name="Hall N."/>
            <person name="Watson M."/>
            <person name="Adriaenssens E.M."/>
            <person name="Foster-Nyarko E."/>
            <person name="Jarju S."/>
            <person name="Secka A."/>
            <person name="Antonio M."/>
            <person name="Oren A."/>
            <person name="Chaudhuri R.R."/>
            <person name="La Ragione R."/>
            <person name="Hildebrand F."/>
            <person name="Pallen M.J."/>
        </authorList>
    </citation>
    <scope>NUCLEOTIDE SEQUENCE</scope>
    <source>
        <strain evidence="1">ChiHcolR34-3080</strain>
    </source>
</reference>
<name>A0A9D1Q8X2_9FIRM</name>
<proteinExistence type="predicted"/>
<gene>
    <name evidence="1" type="ORF">H9890_03110</name>
</gene>
<reference evidence="1" key="2">
    <citation type="submission" date="2021-04" db="EMBL/GenBank/DDBJ databases">
        <authorList>
            <person name="Gilroy R."/>
        </authorList>
    </citation>
    <scope>NUCLEOTIDE SEQUENCE</scope>
    <source>
        <strain evidence="1">ChiHcolR34-3080</strain>
    </source>
</reference>
<dbReference type="Proteomes" id="UP000823933">
    <property type="component" value="Unassembled WGS sequence"/>
</dbReference>
<protein>
    <submittedName>
        <fullName evidence="1">Uncharacterized protein</fullName>
    </submittedName>
</protein>
<comment type="caution">
    <text evidence="1">The sequence shown here is derived from an EMBL/GenBank/DDBJ whole genome shotgun (WGS) entry which is preliminary data.</text>
</comment>
<evidence type="ECO:0000313" key="2">
    <source>
        <dbReference type="Proteomes" id="UP000823933"/>
    </source>
</evidence>
<accession>A0A9D1Q8X2</accession>